<dbReference type="Proteomes" id="UP000037510">
    <property type="component" value="Unassembled WGS sequence"/>
</dbReference>
<dbReference type="GO" id="GO:0016592">
    <property type="term" value="C:mediator complex"/>
    <property type="evidence" value="ECO:0007669"/>
    <property type="project" value="InterPro"/>
</dbReference>
<comment type="caution">
    <text evidence="8">The sequence shown here is derived from an EMBL/GenBank/DDBJ whole genome shotgun (WGS) entry which is preliminary data.</text>
</comment>
<evidence type="ECO:0000256" key="1">
    <source>
        <dbReference type="ARBA" id="ARBA00004123"/>
    </source>
</evidence>
<keyword evidence="5 6" id="KW-0539">Nucleus</keyword>
<reference evidence="8 9" key="1">
    <citation type="journal article" date="2015" name="Genome Biol. Evol.">
        <title>The genome of winter moth (Operophtera brumata) provides a genomic perspective on sexual dimorphism and phenology.</title>
        <authorList>
            <person name="Derks M.F."/>
            <person name="Smit S."/>
            <person name="Salis L."/>
            <person name="Schijlen E."/>
            <person name="Bossers A."/>
            <person name="Mateman C."/>
            <person name="Pijl A.S."/>
            <person name="de Ridder D."/>
            <person name="Groenen M.A."/>
            <person name="Visser M.E."/>
            <person name="Megens H.J."/>
        </authorList>
    </citation>
    <scope>NUCLEOTIDE SEQUENCE [LARGE SCALE GENOMIC DNA]</scope>
    <source>
        <strain evidence="8">WM2013NL</strain>
        <tissue evidence="8">Head and thorax</tissue>
    </source>
</reference>
<dbReference type="InterPro" id="IPR019313">
    <property type="entry name" value="Mediator_Med17"/>
</dbReference>
<evidence type="ECO:0000256" key="2">
    <source>
        <dbReference type="ARBA" id="ARBA00005635"/>
    </source>
</evidence>
<dbReference type="GO" id="GO:0006357">
    <property type="term" value="P:regulation of transcription by RNA polymerase II"/>
    <property type="evidence" value="ECO:0007669"/>
    <property type="project" value="InterPro"/>
</dbReference>
<proteinExistence type="inferred from homology"/>
<dbReference type="PANTHER" id="PTHR13114">
    <property type="entry name" value="MEDIATOR OF RNA POLYMERASE II TRANSCRIPTION SUBUNIT 17"/>
    <property type="match status" value="1"/>
</dbReference>
<evidence type="ECO:0000256" key="5">
    <source>
        <dbReference type="ARBA" id="ARBA00023242"/>
    </source>
</evidence>
<evidence type="ECO:0000256" key="6">
    <source>
        <dbReference type="RuleBase" id="RU364140"/>
    </source>
</evidence>
<keyword evidence="3 6" id="KW-0805">Transcription regulation</keyword>
<accession>A0A0L7LC38</accession>
<dbReference type="EMBL" id="JTDY01001732">
    <property type="protein sequence ID" value="KOB73053.1"/>
    <property type="molecule type" value="Genomic_DNA"/>
</dbReference>
<comment type="similarity">
    <text evidence="2 6">Belongs to the Mediator complex subunit 17 family.</text>
</comment>
<protein>
    <recommendedName>
        <fullName evidence="6">Mediator of RNA polymerase II transcription subunit 17</fullName>
    </recommendedName>
    <alternativeName>
        <fullName evidence="6">Mediator complex subunit 17</fullName>
    </alternativeName>
</protein>
<keyword evidence="9" id="KW-1185">Reference proteome</keyword>
<keyword evidence="4 6" id="KW-0804">Transcription</keyword>
<feature type="region of interest" description="Disordered" evidence="7">
    <location>
        <begin position="59"/>
        <end position="79"/>
    </location>
</feature>
<dbReference type="PANTHER" id="PTHR13114:SF7">
    <property type="entry name" value="MEDIATOR OF RNA POLYMERASE II TRANSCRIPTION SUBUNIT 17"/>
    <property type="match status" value="1"/>
</dbReference>
<comment type="subcellular location">
    <subcellularLocation>
        <location evidence="1 6">Nucleus</location>
    </subcellularLocation>
</comment>
<dbReference type="Pfam" id="PF10156">
    <property type="entry name" value="Med17"/>
    <property type="match status" value="1"/>
</dbReference>
<comment type="subunit">
    <text evidence="6">Component of the Mediator complex.</text>
</comment>
<sequence length="497" mass="54699">MSNSVNISIEAPIENQIQEITYDGQEIYQAPLSMSENLTRLAQKIDFSKSDDEFCNIKKEGESSSDTKSEDDKEPGYQSSLWPWDSVRNKLRNALTEVSVLADVLSIAKEKRYMVLDPVQPGEMESRPMVQVYGRKKALAAAAAVLQAGVDRLRASETMRMTRNMPDFHIDLLRLRQNWRLKKVSNTIVGDLSYRTAGSKFSQTGVFEVSKAPEEQIVQAMSASGGGPAPSALRVTVPPELQGQEDVVSMTLNSSALACPGSVPGEGAEQHWQQKLEAAQNVLFCKELFARLAAEAVQLDASIPHMVVGNHIMATVLPGIQLLIGLRHNNGQKDTSNTENVKPEVAAAGKADHDHVLEHSLHQLLRAVHHANTHHPFPHPATGPLGPSKRRCLAGEGSANSVTLECIEQSNAIMCENQYHGLRVSDRMIAIRCEPSVGIQVFIAQSPRKDFFSSELVQDKKWENLGGAFKEIKLDKMEGKNFLNKMELLMACLSSPS</sequence>
<dbReference type="GO" id="GO:0003712">
    <property type="term" value="F:transcription coregulator activity"/>
    <property type="evidence" value="ECO:0007669"/>
    <property type="project" value="InterPro"/>
</dbReference>
<evidence type="ECO:0000256" key="3">
    <source>
        <dbReference type="ARBA" id="ARBA00023015"/>
    </source>
</evidence>
<gene>
    <name evidence="6" type="primary">MED17</name>
    <name evidence="8" type="ORF">OBRU01_10600</name>
</gene>
<evidence type="ECO:0000313" key="9">
    <source>
        <dbReference type="Proteomes" id="UP000037510"/>
    </source>
</evidence>
<evidence type="ECO:0000256" key="4">
    <source>
        <dbReference type="ARBA" id="ARBA00023163"/>
    </source>
</evidence>
<feature type="compositionally biased region" description="Basic and acidic residues" evidence="7">
    <location>
        <begin position="59"/>
        <end position="75"/>
    </location>
</feature>
<keyword evidence="6" id="KW-0010">Activator</keyword>
<organism evidence="8 9">
    <name type="scientific">Operophtera brumata</name>
    <name type="common">Winter moth</name>
    <name type="synonym">Phalaena brumata</name>
    <dbReference type="NCBI Taxonomy" id="104452"/>
    <lineage>
        <taxon>Eukaryota</taxon>
        <taxon>Metazoa</taxon>
        <taxon>Ecdysozoa</taxon>
        <taxon>Arthropoda</taxon>
        <taxon>Hexapoda</taxon>
        <taxon>Insecta</taxon>
        <taxon>Pterygota</taxon>
        <taxon>Neoptera</taxon>
        <taxon>Endopterygota</taxon>
        <taxon>Lepidoptera</taxon>
        <taxon>Glossata</taxon>
        <taxon>Ditrysia</taxon>
        <taxon>Geometroidea</taxon>
        <taxon>Geometridae</taxon>
        <taxon>Larentiinae</taxon>
        <taxon>Operophtera</taxon>
    </lineage>
</organism>
<dbReference type="GO" id="GO:0070847">
    <property type="term" value="C:core mediator complex"/>
    <property type="evidence" value="ECO:0007669"/>
    <property type="project" value="TreeGrafter"/>
</dbReference>
<name>A0A0L7LC38_OPEBR</name>
<comment type="function">
    <text evidence="6">Component of the Mediator complex, a coactivator involved in the regulated transcription of nearly all RNA polymerase II-dependent genes. Mediator functions as a bridge to convey information from gene-specific regulatory proteins to the basal RNA polymerase II transcription machinery. Mediator is recruited to promoters by direct interactions with regulatory proteins and serves as a scaffold for the assembly of a functional preinitiation complex with RNA polymerase II and the general transcription factors.</text>
</comment>
<dbReference type="STRING" id="104452.A0A0L7LC38"/>
<dbReference type="AlphaFoldDB" id="A0A0L7LC38"/>
<evidence type="ECO:0000256" key="7">
    <source>
        <dbReference type="SAM" id="MobiDB-lite"/>
    </source>
</evidence>
<evidence type="ECO:0000313" key="8">
    <source>
        <dbReference type="EMBL" id="KOB73053.1"/>
    </source>
</evidence>